<name>A0ABQ8JZQ7_9APHY</name>
<protein>
    <recommendedName>
        <fullName evidence="2">BTB domain-containing protein</fullName>
    </recommendedName>
</protein>
<proteinExistence type="predicted"/>
<dbReference type="InterPro" id="IPR000210">
    <property type="entry name" value="BTB/POZ_dom"/>
</dbReference>
<dbReference type="GeneID" id="71999059"/>
<evidence type="ECO:0000256" key="1">
    <source>
        <dbReference type="SAM" id="MobiDB-lite"/>
    </source>
</evidence>
<feature type="compositionally biased region" description="Basic and acidic residues" evidence="1">
    <location>
        <begin position="12"/>
        <end position="21"/>
    </location>
</feature>
<dbReference type="Proteomes" id="UP000814176">
    <property type="component" value="Unassembled WGS sequence"/>
</dbReference>
<evidence type="ECO:0000259" key="2">
    <source>
        <dbReference type="Pfam" id="PF00651"/>
    </source>
</evidence>
<organism evidence="3 4">
    <name type="scientific">Rhodofomes roseus</name>
    <dbReference type="NCBI Taxonomy" id="34475"/>
    <lineage>
        <taxon>Eukaryota</taxon>
        <taxon>Fungi</taxon>
        <taxon>Dikarya</taxon>
        <taxon>Basidiomycota</taxon>
        <taxon>Agaricomycotina</taxon>
        <taxon>Agaricomycetes</taxon>
        <taxon>Polyporales</taxon>
        <taxon>Rhodofomes</taxon>
    </lineage>
</organism>
<evidence type="ECO:0000313" key="4">
    <source>
        <dbReference type="Proteomes" id="UP000814176"/>
    </source>
</evidence>
<dbReference type="EMBL" id="JADCUA010000037">
    <property type="protein sequence ID" value="KAH9829559.1"/>
    <property type="molecule type" value="Genomic_DNA"/>
</dbReference>
<accession>A0ABQ8JZQ7</accession>
<sequence>MDAPPSPQPLEPTRKRPRSESEPTASLQHAFSRDERFWYEDGNVIIIAQGVGFRVFKGLLAADSEVFRDMLSLAKPAPDLSRESGLDDCPVVHVTDTAAEVRSLLAILLGGRRYMRRLKFEFDDVANCIRLAHKYGIQDVLEDSLEELKKYFPATFDAFATRLTSETSTDAIVAANLARLTNTLSILPAALYGCCQLDGKELLEGKVRKDGVVDTLNFEDLGHCTDGMRRLCTLNVQLASDVFSPLDNAECVIIDRCNTSLATLQLKWIHRIPRGNGDVLAPWDLRGYDRKKKPKPSSPLCASCIALLEARATTLRQRIWSELPDVFNLKEGSEEVVSQEDAVMSQGDS</sequence>
<feature type="domain" description="BTB" evidence="2">
    <location>
        <begin position="44"/>
        <end position="149"/>
    </location>
</feature>
<feature type="compositionally biased region" description="Pro residues" evidence="1">
    <location>
        <begin position="1"/>
        <end position="10"/>
    </location>
</feature>
<dbReference type="Pfam" id="PF00651">
    <property type="entry name" value="BTB"/>
    <property type="match status" value="1"/>
</dbReference>
<gene>
    <name evidence="3" type="ORF">C8Q71DRAFT_400750</name>
</gene>
<feature type="region of interest" description="Disordered" evidence="1">
    <location>
        <begin position="1"/>
        <end position="26"/>
    </location>
</feature>
<keyword evidence="4" id="KW-1185">Reference proteome</keyword>
<reference evidence="3 4" key="1">
    <citation type="journal article" date="2021" name="Environ. Microbiol.">
        <title>Gene family expansions and transcriptome signatures uncover fungal adaptations to wood decay.</title>
        <authorList>
            <person name="Hage H."/>
            <person name="Miyauchi S."/>
            <person name="Viragh M."/>
            <person name="Drula E."/>
            <person name="Min B."/>
            <person name="Chaduli D."/>
            <person name="Navarro D."/>
            <person name="Favel A."/>
            <person name="Norest M."/>
            <person name="Lesage-Meessen L."/>
            <person name="Balint B."/>
            <person name="Merenyi Z."/>
            <person name="de Eugenio L."/>
            <person name="Morin E."/>
            <person name="Martinez A.T."/>
            <person name="Baldrian P."/>
            <person name="Stursova M."/>
            <person name="Martinez M.J."/>
            <person name="Novotny C."/>
            <person name="Magnuson J.K."/>
            <person name="Spatafora J.W."/>
            <person name="Maurice S."/>
            <person name="Pangilinan J."/>
            <person name="Andreopoulos W."/>
            <person name="LaButti K."/>
            <person name="Hundley H."/>
            <person name="Na H."/>
            <person name="Kuo A."/>
            <person name="Barry K."/>
            <person name="Lipzen A."/>
            <person name="Henrissat B."/>
            <person name="Riley R."/>
            <person name="Ahrendt S."/>
            <person name="Nagy L.G."/>
            <person name="Grigoriev I.V."/>
            <person name="Martin F."/>
            <person name="Rosso M.N."/>
        </authorList>
    </citation>
    <scope>NUCLEOTIDE SEQUENCE [LARGE SCALE GENOMIC DNA]</scope>
    <source>
        <strain evidence="3 4">CIRM-BRFM 1785</strain>
    </source>
</reference>
<evidence type="ECO:0000313" key="3">
    <source>
        <dbReference type="EMBL" id="KAH9829559.1"/>
    </source>
</evidence>
<dbReference type="Gene3D" id="3.30.710.10">
    <property type="entry name" value="Potassium Channel Kv1.1, Chain A"/>
    <property type="match status" value="1"/>
</dbReference>
<comment type="caution">
    <text evidence="3">The sequence shown here is derived from an EMBL/GenBank/DDBJ whole genome shotgun (WGS) entry which is preliminary data.</text>
</comment>
<dbReference type="CDD" id="cd18186">
    <property type="entry name" value="BTB_POZ_ZBTB_KLHL-like"/>
    <property type="match status" value="1"/>
</dbReference>
<dbReference type="InterPro" id="IPR011333">
    <property type="entry name" value="SKP1/BTB/POZ_sf"/>
</dbReference>
<dbReference type="RefSeq" id="XP_047773015.1">
    <property type="nucleotide sequence ID" value="XM_047918327.1"/>
</dbReference>